<keyword evidence="8 10" id="KW-0472">Membrane</keyword>
<evidence type="ECO:0000313" key="16">
    <source>
        <dbReference type="Proteomes" id="UP001184150"/>
    </source>
</evidence>
<comment type="caution">
    <text evidence="15">The sequence shown here is derived from an EMBL/GenBank/DDBJ whole genome shotgun (WGS) entry which is preliminary data.</text>
</comment>
<accession>A0ABU1MJP6</accession>
<evidence type="ECO:0000256" key="12">
    <source>
        <dbReference type="SAM" id="SignalP"/>
    </source>
</evidence>
<evidence type="ECO:0000256" key="10">
    <source>
        <dbReference type="PROSITE-ProRule" id="PRU01360"/>
    </source>
</evidence>
<keyword evidence="5 12" id="KW-0732">Signal</keyword>
<evidence type="ECO:0000256" key="3">
    <source>
        <dbReference type="ARBA" id="ARBA00022452"/>
    </source>
</evidence>
<dbReference type="InterPro" id="IPR012910">
    <property type="entry name" value="Plug_dom"/>
</dbReference>
<dbReference type="Pfam" id="PF07715">
    <property type="entry name" value="Plug"/>
    <property type="match status" value="1"/>
</dbReference>
<evidence type="ECO:0000259" key="14">
    <source>
        <dbReference type="Pfam" id="PF07715"/>
    </source>
</evidence>
<keyword evidence="2 10" id="KW-0813">Transport</keyword>
<dbReference type="EMBL" id="JAVDRD010000002">
    <property type="protein sequence ID" value="MDR6510287.1"/>
    <property type="molecule type" value="Genomic_DNA"/>
</dbReference>
<name>A0ABU1MJP6_9SPHN</name>
<dbReference type="PANTHER" id="PTHR30069:SF53">
    <property type="entry name" value="COLICIN I RECEPTOR-RELATED"/>
    <property type="match status" value="1"/>
</dbReference>
<evidence type="ECO:0000256" key="8">
    <source>
        <dbReference type="ARBA" id="ARBA00023136"/>
    </source>
</evidence>
<dbReference type="CDD" id="cd01347">
    <property type="entry name" value="ligand_gated_channel"/>
    <property type="match status" value="1"/>
</dbReference>
<evidence type="ECO:0000313" key="15">
    <source>
        <dbReference type="EMBL" id="MDR6510287.1"/>
    </source>
</evidence>
<evidence type="ECO:0000256" key="11">
    <source>
        <dbReference type="RuleBase" id="RU003357"/>
    </source>
</evidence>
<evidence type="ECO:0000256" key="9">
    <source>
        <dbReference type="ARBA" id="ARBA00023237"/>
    </source>
</evidence>
<keyword evidence="4 10" id="KW-0812">Transmembrane</keyword>
<dbReference type="Gene3D" id="2.40.170.20">
    <property type="entry name" value="TonB-dependent receptor, beta-barrel domain"/>
    <property type="match status" value="1"/>
</dbReference>
<evidence type="ECO:0000256" key="2">
    <source>
        <dbReference type="ARBA" id="ARBA00022448"/>
    </source>
</evidence>
<evidence type="ECO:0000256" key="5">
    <source>
        <dbReference type="ARBA" id="ARBA00022729"/>
    </source>
</evidence>
<feature type="signal peptide" evidence="12">
    <location>
        <begin position="1"/>
        <end position="20"/>
    </location>
</feature>
<protein>
    <submittedName>
        <fullName evidence="15">Vitamin B12 transporter</fullName>
    </submittedName>
</protein>
<gene>
    <name evidence="15" type="ORF">J2792_001147</name>
</gene>
<dbReference type="InterPro" id="IPR000531">
    <property type="entry name" value="Beta-barrel_TonB"/>
</dbReference>
<dbReference type="InterPro" id="IPR039426">
    <property type="entry name" value="TonB-dep_rcpt-like"/>
</dbReference>
<keyword evidence="16" id="KW-1185">Reference proteome</keyword>
<feature type="domain" description="TonB-dependent receptor plug" evidence="14">
    <location>
        <begin position="43"/>
        <end position="150"/>
    </location>
</feature>
<evidence type="ECO:0000259" key="13">
    <source>
        <dbReference type="Pfam" id="PF00593"/>
    </source>
</evidence>
<dbReference type="InterPro" id="IPR036942">
    <property type="entry name" value="Beta-barrel_TonB_sf"/>
</dbReference>
<keyword evidence="7 11" id="KW-0798">TonB box</keyword>
<reference evidence="15 16" key="1">
    <citation type="submission" date="2023-07" db="EMBL/GenBank/DDBJ databases">
        <title>Sorghum-associated microbial communities from plants grown in Nebraska, USA.</title>
        <authorList>
            <person name="Schachtman D."/>
        </authorList>
    </citation>
    <scope>NUCLEOTIDE SEQUENCE [LARGE SCALE GENOMIC DNA]</scope>
    <source>
        <strain evidence="15 16">DS1027</strain>
    </source>
</reference>
<feature type="domain" description="TonB-dependent receptor-like beta-barrel" evidence="13">
    <location>
        <begin position="173"/>
        <end position="599"/>
    </location>
</feature>
<evidence type="ECO:0000256" key="7">
    <source>
        <dbReference type="ARBA" id="ARBA00023077"/>
    </source>
</evidence>
<comment type="similarity">
    <text evidence="10 11">Belongs to the TonB-dependent receptor family.</text>
</comment>
<dbReference type="Pfam" id="PF00593">
    <property type="entry name" value="TonB_dep_Rec_b-barrel"/>
    <property type="match status" value="1"/>
</dbReference>
<evidence type="ECO:0000256" key="6">
    <source>
        <dbReference type="ARBA" id="ARBA00023065"/>
    </source>
</evidence>
<dbReference type="Gene3D" id="2.170.130.10">
    <property type="entry name" value="TonB-dependent receptor, plug domain"/>
    <property type="match status" value="1"/>
</dbReference>
<comment type="subcellular location">
    <subcellularLocation>
        <location evidence="1 10">Cell outer membrane</location>
        <topology evidence="1 10">Multi-pass membrane protein</topology>
    </subcellularLocation>
</comment>
<keyword evidence="3 10" id="KW-1134">Transmembrane beta strand</keyword>
<dbReference type="Proteomes" id="UP001184150">
    <property type="component" value="Unassembled WGS sequence"/>
</dbReference>
<feature type="chain" id="PRO_5045685131" evidence="12">
    <location>
        <begin position="21"/>
        <end position="626"/>
    </location>
</feature>
<proteinExistence type="inferred from homology"/>
<dbReference type="SUPFAM" id="SSF56935">
    <property type="entry name" value="Porins"/>
    <property type="match status" value="1"/>
</dbReference>
<dbReference type="PANTHER" id="PTHR30069">
    <property type="entry name" value="TONB-DEPENDENT OUTER MEMBRANE RECEPTOR"/>
    <property type="match status" value="1"/>
</dbReference>
<evidence type="ECO:0000256" key="1">
    <source>
        <dbReference type="ARBA" id="ARBA00004571"/>
    </source>
</evidence>
<keyword evidence="9 10" id="KW-0998">Cell outer membrane</keyword>
<dbReference type="InterPro" id="IPR037066">
    <property type="entry name" value="Plug_dom_sf"/>
</dbReference>
<dbReference type="RefSeq" id="WP_309804627.1">
    <property type="nucleotide sequence ID" value="NZ_JAVDRD010000002.1"/>
</dbReference>
<dbReference type="PROSITE" id="PS52016">
    <property type="entry name" value="TONB_DEPENDENT_REC_3"/>
    <property type="match status" value="1"/>
</dbReference>
<evidence type="ECO:0000256" key="4">
    <source>
        <dbReference type="ARBA" id="ARBA00022692"/>
    </source>
</evidence>
<keyword evidence="6" id="KW-0406">Ion transport</keyword>
<sequence length="626" mass="66490">MKTSLVALATAVMLATPAYADEAPASDGAQITVLATGNDLSLDQTGQAITVLPLQTIEAVQGVDLTRVLDRVPGLTWSRTGGLGAQTAVRLRGGEGQHTLVLVDGVRVEDPSAPSGGFDFGTLTSGGIERIEVLRGSNSVVWGSSAIGGVIAVTTREIDGVEASAEAGSRRSYDADAAAGVKRDRYAFSIDGGYATTDGVSAAASGTERDGYDQWRVGGKARVNLTDTLSLVANARYADGKTQIDGYPAPDYVFADTPEYTTTRQFFGRAGLHYAGGPLTLDAGYALSDTRRRYYTGGADNAFEYGYNGRSERVELNGRYSLPADFAIDFGADREWTRFDSTYDTRQNAHLTSGHAMLGWYTAKASLAAGVRYDEQSQFGSNVSLGANGTVEVVRGLRLNASYGEGFRAPTLYQLLSPDYGNAALDPERSRSYDLGVVYASQDGGFHAGVTLFRRDTRNLIAYVSCFMVESALCQGHAYGVYDNVGKARAQGVELDVGAALSSQVKGTIAYAYTEATDRTPGAATFGNDLARRPRHALTTSLDWTTPWAGLALAADLRFQSESFDNAANSIKLAGGSVTTVRASLPILHQAELFGRVENVFDRPLVTAAGYGALGRSVFGGVRLRY</sequence>
<organism evidence="15 16">
    <name type="scientific">Novosphingobium capsulatum</name>
    <dbReference type="NCBI Taxonomy" id="13688"/>
    <lineage>
        <taxon>Bacteria</taxon>
        <taxon>Pseudomonadati</taxon>
        <taxon>Pseudomonadota</taxon>
        <taxon>Alphaproteobacteria</taxon>
        <taxon>Sphingomonadales</taxon>
        <taxon>Sphingomonadaceae</taxon>
        <taxon>Novosphingobium</taxon>
    </lineage>
</organism>